<keyword evidence="2" id="KW-0238">DNA-binding</keyword>
<dbReference type="PROSITE" id="PS50949">
    <property type="entry name" value="HTH_GNTR"/>
    <property type="match status" value="1"/>
</dbReference>
<dbReference type="InterPro" id="IPR036390">
    <property type="entry name" value="WH_DNA-bd_sf"/>
</dbReference>
<dbReference type="SMART" id="SM00866">
    <property type="entry name" value="UTRA"/>
    <property type="match status" value="1"/>
</dbReference>
<dbReference type="Gene3D" id="1.10.10.10">
    <property type="entry name" value="Winged helix-like DNA-binding domain superfamily/Winged helix DNA-binding domain"/>
    <property type="match status" value="1"/>
</dbReference>
<organism evidence="5 6">
    <name type="scientific">Nocardioides humi</name>
    <dbReference type="NCBI Taxonomy" id="449461"/>
    <lineage>
        <taxon>Bacteria</taxon>
        <taxon>Bacillati</taxon>
        <taxon>Actinomycetota</taxon>
        <taxon>Actinomycetes</taxon>
        <taxon>Propionibacteriales</taxon>
        <taxon>Nocardioidaceae</taxon>
        <taxon>Nocardioides</taxon>
    </lineage>
</organism>
<gene>
    <name evidence="5" type="ORF">GCM10009788_36820</name>
</gene>
<dbReference type="Proteomes" id="UP001500842">
    <property type="component" value="Unassembled WGS sequence"/>
</dbReference>
<feature type="domain" description="HTH gntR-type" evidence="4">
    <location>
        <begin position="8"/>
        <end position="78"/>
    </location>
</feature>
<keyword evidence="1" id="KW-0805">Transcription regulation</keyword>
<dbReference type="InterPro" id="IPR036388">
    <property type="entry name" value="WH-like_DNA-bd_sf"/>
</dbReference>
<dbReference type="SUPFAM" id="SSF64288">
    <property type="entry name" value="Chorismate lyase-like"/>
    <property type="match status" value="1"/>
</dbReference>
<evidence type="ECO:0000313" key="5">
    <source>
        <dbReference type="EMBL" id="GAA1530014.1"/>
    </source>
</evidence>
<dbReference type="InterPro" id="IPR011663">
    <property type="entry name" value="UTRA"/>
</dbReference>
<protein>
    <submittedName>
        <fullName evidence="5">GntR family transcriptional regulator</fullName>
    </submittedName>
</protein>
<dbReference type="PANTHER" id="PTHR44846">
    <property type="entry name" value="MANNOSYL-D-GLYCERATE TRANSPORT/METABOLISM SYSTEM REPRESSOR MNGR-RELATED"/>
    <property type="match status" value="1"/>
</dbReference>
<dbReference type="InterPro" id="IPR000524">
    <property type="entry name" value="Tscrpt_reg_HTH_GntR"/>
</dbReference>
<dbReference type="PANTHER" id="PTHR44846:SF17">
    <property type="entry name" value="GNTR-FAMILY TRANSCRIPTIONAL REGULATOR"/>
    <property type="match status" value="1"/>
</dbReference>
<dbReference type="SMART" id="SM00345">
    <property type="entry name" value="HTH_GNTR"/>
    <property type="match status" value="1"/>
</dbReference>
<dbReference type="InterPro" id="IPR028978">
    <property type="entry name" value="Chorismate_lyase_/UTRA_dom_sf"/>
</dbReference>
<sequence>MALPTARRLLVRRLRDLLRVTLADAAHDVRPERRLGGEAELMSEFAAPRDAVREALSLLADEGLVSRRRGLGTFCTDESFDINVQLPAHGTPMATQFGGRDRLTIRLLEWSWLPAPSAVAQRLDGVGDGDDCLCIDYVLLRNDTPACVITNYLRRQEAASLTPADFVDDFYAMLSGTGSTIASEDIVLQPRLADPEVADLLGIAAGDPVMWMDQVIRDDRGQAIDFAIVHMHGELRVGIPGVPRMTLRGFGSVPGLPR</sequence>
<evidence type="ECO:0000256" key="2">
    <source>
        <dbReference type="ARBA" id="ARBA00023125"/>
    </source>
</evidence>
<evidence type="ECO:0000256" key="1">
    <source>
        <dbReference type="ARBA" id="ARBA00023015"/>
    </source>
</evidence>
<dbReference type="EMBL" id="BAAAOR010000026">
    <property type="protein sequence ID" value="GAA1530014.1"/>
    <property type="molecule type" value="Genomic_DNA"/>
</dbReference>
<evidence type="ECO:0000313" key="6">
    <source>
        <dbReference type="Proteomes" id="UP001500842"/>
    </source>
</evidence>
<dbReference type="Gene3D" id="3.40.1410.10">
    <property type="entry name" value="Chorismate lyase-like"/>
    <property type="match status" value="1"/>
</dbReference>
<dbReference type="InterPro" id="IPR050679">
    <property type="entry name" value="Bact_HTH_transcr_reg"/>
</dbReference>
<dbReference type="SUPFAM" id="SSF46785">
    <property type="entry name" value="Winged helix' DNA-binding domain"/>
    <property type="match status" value="1"/>
</dbReference>
<evidence type="ECO:0000259" key="4">
    <source>
        <dbReference type="PROSITE" id="PS50949"/>
    </source>
</evidence>
<evidence type="ECO:0000256" key="3">
    <source>
        <dbReference type="ARBA" id="ARBA00023163"/>
    </source>
</evidence>
<keyword evidence="6" id="KW-1185">Reference proteome</keyword>
<dbReference type="Pfam" id="PF00392">
    <property type="entry name" value="GntR"/>
    <property type="match status" value="1"/>
</dbReference>
<comment type="caution">
    <text evidence="5">The sequence shown here is derived from an EMBL/GenBank/DDBJ whole genome shotgun (WGS) entry which is preliminary data.</text>
</comment>
<keyword evidence="3" id="KW-0804">Transcription</keyword>
<dbReference type="RefSeq" id="WP_181411065.1">
    <property type="nucleotide sequence ID" value="NZ_BAAAOR010000026.1"/>
</dbReference>
<proteinExistence type="predicted"/>
<dbReference type="Pfam" id="PF07702">
    <property type="entry name" value="UTRA"/>
    <property type="match status" value="1"/>
</dbReference>
<name>A0ABN2AY29_9ACTN</name>
<accession>A0ABN2AY29</accession>
<reference evidence="5 6" key="1">
    <citation type="journal article" date="2019" name="Int. J. Syst. Evol. Microbiol.">
        <title>The Global Catalogue of Microorganisms (GCM) 10K type strain sequencing project: providing services to taxonomists for standard genome sequencing and annotation.</title>
        <authorList>
            <consortium name="The Broad Institute Genomics Platform"/>
            <consortium name="The Broad Institute Genome Sequencing Center for Infectious Disease"/>
            <person name="Wu L."/>
            <person name="Ma J."/>
        </authorList>
    </citation>
    <scope>NUCLEOTIDE SEQUENCE [LARGE SCALE GENOMIC DNA]</scope>
    <source>
        <strain evidence="5 6">JCM 14942</strain>
    </source>
</reference>